<protein>
    <submittedName>
        <fullName evidence="5">tRNA (Cytosine-5-)-methyltransferase</fullName>
    </submittedName>
</protein>
<keyword evidence="6" id="KW-1185">Reference proteome</keyword>
<evidence type="ECO:0000256" key="1">
    <source>
        <dbReference type="ARBA" id="ARBA00022603"/>
    </source>
</evidence>
<dbReference type="GO" id="GO:0005634">
    <property type="term" value="C:nucleus"/>
    <property type="evidence" value="ECO:0007669"/>
    <property type="project" value="TreeGrafter"/>
</dbReference>
<accession>A0A3R7FL87</accession>
<dbReference type="Pfam" id="PF00145">
    <property type="entry name" value="DNA_methylase"/>
    <property type="match status" value="1"/>
</dbReference>
<dbReference type="Gene3D" id="3.90.120.10">
    <property type="entry name" value="DNA Methylase, subunit A, domain 2"/>
    <property type="match status" value="1"/>
</dbReference>
<evidence type="ECO:0000313" key="5">
    <source>
        <dbReference type="EMBL" id="KAG5450395.1"/>
    </source>
</evidence>
<sequence>MRDFRRAFRISSQVGKSENTENLLCSQTSGVSLDWQACQGEQTGQPSPMRSGNPGLLKLWVVCTYGVVLSPVISSPFLPTENCSAVVTFRCLTAMPPEGGTRVRLPKPRQEKSIGRGRVRTTDLSFSLGNLAVSQPSCFLRAAWQLGTGRVLQLNDSTKGDLYTSDGGLPHIAECVCWSCIQELVECIVPSKVVAAIDINDTANRVYRANFAHTYAPNRVLESLSIEEVTAFNADMWSMSPPCQPFTRLGNQKHEEDNRSASFFYVLGLIAAIRPKFILLENVKGFEHTEPWCQFLKVLQTCGYRYQQFLLTPLQFGVPNCRLRYYLVASSSSDSACSGLFASHVHDSDHANTIHLIPPADLPPLPGCECPVCLGHVSHVTKPDENFDDYLPYCRPISDYLAQQQQHSKLDFLDDNCLKRYFHVLDIVRPCDRKSRCFTKGYQKRIEGTGSVLQTATDTLTSEEINAQWITARSDPETLMSLAKRLQLRFFHSREVANLLCFPQTYNFPEDVTEKQRIRLLGNSVNVLVVAHLIHWAFGDLSAQKTN</sequence>
<evidence type="ECO:0000313" key="6">
    <source>
        <dbReference type="Proteomes" id="UP000286415"/>
    </source>
</evidence>
<dbReference type="GO" id="GO:0032259">
    <property type="term" value="P:methylation"/>
    <property type="evidence" value="ECO:0007669"/>
    <property type="project" value="UniProtKB-KW"/>
</dbReference>
<keyword evidence="2 4" id="KW-0808">Transferase</keyword>
<comment type="similarity">
    <text evidence="4">Belongs to the class I-like SAM-binding methyltransferase superfamily. C5-methyltransferase family.</text>
</comment>
<dbReference type="InterPro" id="IPR001525">
    <property type="entry name" value="C5_MeTfrase"/>
</dbReference>
<dbReference type="OrthoDB" id="414133at2759"/>
<keyword evidence="1 4" id="KW-0489">Methyltransferase</keyword>
<feature type="active site" evidence="4">
    <location>
        <position position="243"/>
    </location>
</feature>
<evidence type="ECO:0000256" key="4">
    <source>
        <dbReference type="PROSITE-ProRule" id="PRU01016"/>
    </source>
</evidence>
<dbReference type="Proteomes" id="UP000286415">
    <property type="component" value="Unassembled WGS sequence"/>
</dbReference>
<organism evidence="5 6">
    <name type="scientific">Clonorchis sinensis</name>
    <name type="common">Chinese liver fluke</name>
    <dbReference type="NCBI Taxonomy" id="79923"/>
    <lineage>
        <taxon>Eukaryota</taxon>
        <taxon>Metazoa</taxon>
        <taxon>Spiralia</taxon>
        <taxon>Lophotrochozoa</taxon>
        <taxon>Platyhelminthes</taxon>
        <taxon>Trematoda</taxon>
        <taxon>Digenea</taxon>
        <taxon>Opisthorchiida</taxon>
        <taxon>Opisthorchiata</taxon>
        <taxon>Opisthorchiidae</taxon>
        <taxon>Clonorchis</taxon>
    </lineage>
</organism>
<dbReference type="GO" id="GO:0008168">
    <property type="term" value="F:methyltransferase activity"/>
    <property type="evidence" value="ECO:0007669"/>
    <property type="project" value="UniProtKB-KW"/>
</dbReference>
<dbReference type="STRING" id="79923.A0A3R7FL87"/>
<dbReference type="PROSITE" id="PS51679">
    <property type="entry name" value="SAM_MT_C5"/>
    <property type="match status" value="1"/>
</dbReference>
<dbReference type="PANTHER" id="PTHR46098:SF1">
    <property type="entry name" value="TRNA (CYTOSINE(38)-C(5))-METHYLTRANSFERASE"/>
    <property type="match status" value="1"/>
</dbReference>
<dbReference type="SUPFAM" id="SSF53335">
    <property type="entry name" value="S-adenosyl-L-methionine-dependent methyltransferases"/>
    <property type="match status" value="1"/>
</dbReference>
<keyword evidence="3 4" id="KW-0949">S-adenosyl-L-methionine</keyword>
<dbReference type="InterPro" id="IPR029063">
    <property type="entry name" value="SAM-dependent_MTases_sf"/>
</dbReference>
<dbReference type="InParanoid" id="A0A3R7FL87"/>
<name>A0A3R7FL87_CLOSI</name>
<evidence type="ECO:0000256" key="2">
    <source>
        <dbReference type="ARBA" id="ARBA00022679"/>
    </source>
</evidence>
<proteinExistence type="inferred from homology"/>
<dbReference type="InterPro" id="IPR050750">
    <property type="entry name" value="C5-MTase"/>
</dbReference>
<dbReference type="EMBL" id="NIRI02000042">
    <property type="protein sequence ID" value="KAG5450395.1"/>
    <property type="molecule type" value="Genomic_DNA"/>
</dbReference>
<dbReference type="PANTHER" id="PTHR46098">
    <property type="entry name" value="TRNA (CYTOSINE(38)-C(5))-METHYLTRANSFERASE"/>
    <property type="match status" value="1"/>
</dbReference>
<dbReference type="Gene3D" id="3.40.50.150">
    <property type="entry name" value="Vaccinia Virus protein VP39"/>
    <property type="match status" value="1"/>
</dbReference>
<dbReference type="AlphaFoldDB" id="A0A3R7FL87"/>
<evidence type="ECO:0000256" key="3">
    <source>
        <dbReference type="ARBA" id="ARBA00022691"/>
    </source>
</evidence>
<dbReference type="FunCoup" id="A0A3R7FL87">
    <property type="interactions" value="596"/>
</dbReference>
<reference evidence="5 6" key="1">
    <citation type="journal article" date="2018" name="Biotechnol. Adv.">
        <title>Improved genomic resources and new bioinformatic workflow for the carcinogenic parasite Clonorchis sinensis: Biotechnological implications.</title>
        <authorList>
            <person name="Wang D."/>
            <person name="Korhonen P.K."/>
            <person name="Gasser R.B."/>
            <person name="Young N.D."/>
        </authorList>
    </citation>
    <scope>NUCLEOTIDE SEQUENCE [LARGE SCALE GENOMIC DNA]</scope>
    <source>
        <strain evidence="5">Cs-k2</strain>
    </source>
</reference>
<gene>
    <name evidence="5" type="ORF">CSKR_110414</name>
</gene>
<comment type="caution">
    <text evidence="5">The sequence shown here is derived from an EMBL/GenBank/DDBJ whole genome shotgun (WGS) entry which is preliminary data.</text>
</comment>
<reference evidence="5 6" key="2">
    <citation type="journal article" date="2021" name="Genomics">
        <title>High-quality reference genome for Clonorchis sinensis.</title>
        <authorList>
            <person name="Young N.D."/>
            <person name="Stroehlein A.J."/>
            <person name="Kinkar L."/>
            <person name="Wang T."/>
            <person name="Sohn W.M."/>
            <person name="Chang B.C.H."/>
            <person name="Kaur P."/>
            <person name="Weisz D."/>
            <person name="Dudchenko O."/>
            <person name="Aiden E.L."/>
            <person name="Korhonen P.K."/>
            <person name="Gasser R.B."/>
        </authorList>
    </citation>
    <scope>NUCLEOTIDE SEQUENCE [LARGE SCALE GENOMIC DNA]</scope>
    <source>
        <strain evidence="5">Cs-k2</strain>
    </source>
</reference>